<evidence type="ECO:0000256" key="2">
    <source>
        <dbReference type="ARBA" id="ARBA00001997"/>
    </source>
</evidence>
<dbReference type="InterPro" id="IPR011051">
    <property type="entry name" value="RmlC_Cupin_sf"/>
</dbReference>
<proteinExistence type="inferred from homology"/>
<dbReference type="eggNOG" id="COG1898">
    <property type="taxonomic scope" value="Bacteria"/>
</dbReference>
<name>E8LLU2_SUCHY</name>
<evidence type="ECO:0000256" key="3">
    <source>
        <dbReference type="ARBA" id="ARBA00012098"/>
    </source>
</evidence>
<dbReference type="OrthoDB" id="9800680at2"/>
<dbReference type="EC" id="5.1.3.13" evidence="3 7"/>
<comment type="similarity">
    <text evidence="7">Belongs to the dTDP-4-dehydrorhamnose 3,5-epimerase family.</text>
</comment>
<evidence type="ECO:0000256" key="5">
    <source>
        <dbReference type="PIRSR" id="PIRSR600888-1"/>
    </source>
</evidence>
<gene>
    <name evidence="8" type="primary">rfbC</name>
    <name evidence="8" type="ORF">HMPREF9444_01715</name>
</gene>
<evidence type="ECO:0000256" key="7">
    <source>
        <dbReference type="RuleBase" id="RU364069"/>
    </source>
</evidence>
<comment type="subunit">
    <text evidence="7">Homodimer.</text>
</comment>
<feature type="site" description="Participates in a stacking interaction with the thymidine ring of dTDP-4-oxo-6-deoxyglucose" evidence="6">
    <location>
        <position position="137"/>
    </location>
</feature>
<organism evidence="8 9">
    <name type="scientific">Succinatimonas hippei (strain DSM 22608 / JCM 16073 / KCTC 15190 / YIT 12066)</name>
    <dbReference type="NCBI Taxonomy" id="762983"/>
    <lineage>
        <taxon>Bacteria</taxon>
        <taxon>Pseudomonadati</taxon>
        <taxon>Pseudomonadota</taxon>
        <taxon>Gammaproteobacteria</taxon>
        <taxon>Aeromonadales</taxon>
        <taxon>Succinivibrionaceae</taxon>
        <taxon>Succinatimonas</taxon>
    </lineage>
</organism>
<protein>
    <recommendedName>
        <fullName evidence="4 7">dTDP-4-dehydrorhamnose 3,5-epimerase</fullName>
        <ecNumber evidence="3 7">5.1.3.13</ecNumber>
    </recommendedName>
    <alternativeName>
        <fullName evidence="7">Thymidine diphospho-4-keto-rhamnose 3,5-epimerase</fullName>
    </alternativeName>
</protein>
<dbReference type="UniPathway" id="UPA00124"/>
<dbReference type="SUPFAM" id="SSF51182">
    <property type="entry name" value="RmlC-like cupins"/>
    <property type="match status" value="1"/>
</dbReference>
<dbReference type="GO" id="GO:0019305">
    <property type="term" value="P:dTDP-rhamnose biosynthetic process"/>
    <property type="evidence" value="ECO:0007669"/>
    <property type="project" value="UniProtKB-UniRule"/>
</dbReference>
<dbReference type="Gene3D" id="2.60.120.10">
    <property type="entry name" value="Jelly Rolls"/>
    <property type="match status" value="1"/>
</dbReference>
<evidence type="ECO:0000313" key="9">
    <source>
        <dbReference type="Proteomes" id="UP000018458"/>
    </source>
</evidence>
<comment type="caution">
    <text evidence="8">The sequence shown here is derived from an EMBL/GenBank/DDBJ whole genome shotgun (WGS) entry which is preliminary data.</text>
</comment>
<sequence length="183" mass="20895">MMIEQTSIPEVLLITNKKFGDNRGWFSEVFRLSEFEKAIGGQYKFVQINESFSMHNILRGIHYQNPHPQGKLVRVVSGEVFDVAVDLRKNSPTFKQWVGVTLSAQNGQQLWVPPGFGHGFFVTGEHAHFVYACTDYYAPQTEHCIAYDDPELDIKWPIILGKMPLVSEKDRKGKAFNDAVLFE</sequence>
<dbReference type="PANTHER" id="PTHR21047:SF2">
    <property type="entry name" value="THYMIDINE DIPHOSPHO-4-KETO-RHAMNOSE 3,5-EPIMERASE"/>
    <property type="match status" value="1"/>
</dbReference>
<dbReference type="CDD" id="cd00438">
    <property type="entry name" value="cupin_RmlC"/>
    <property type="match status" value="1"/>
</dbReference>
<reference evidence="8 9" key="1">
    <citation type="submission" date="2011-01" db="EMBL/GenBank/DDBJ databases">
        <authorList>
            <person name="Weinstock G."/>
            <person name="Sodergren E."/>
            <person name="Clifton S."/>
            <person name="Fulton L."/>
            <person name="Fulton B."/>
            <person name="Courtney L."/>
            <person name="Fronick C."/>
            <person name="Harrison M."/>
            <person name="Strong C."/>
            <person name="Farmer C."/>
            <person name="Delahaunty K."/>
            <person name="Markovic C."/>
            <person name="Hall O."/>
            <person name="Minx P."/>
            <person name="Tomlinson C."/>
            <person name="Mitreva M."/>
            <person name="Hou S."/>
            <person name="Chen J."/>
            <person name="Wollam A."/>
            <person name="Pepin K.H."/>
            <person name="Johnson M."/>
            <person name="Bhonagiri V."/>
            <person name="Zhang X."/>
            <person name="Suruliraj S."/>
            <person name="Warren W."/>
            <person name="Chinwalla A."/>
            <person name="Mardis E.R."/>
            <person name="Wilson R.K."/>
        </authorList>
    </citation>
    <scope>NUCLEOTIDE SEQUENCE [LARGE SCALE GENOMIC DNA]</scope>
    <source>
        <strain evidence="9">DSM 22608 / JCM 16073 / KCTC 15190 / YIT 12066</strain>
    </source>
</reference>
<dbReference type="NCBIfam" id="TIGR01221">
    <property type="entry name" value="rmlC"/>
    <property type="match status" value="1"/>
</dbReference>
<accession>E8LLU2</accession>
<comment type="pathway">
    <text evidence="7">Carbohydrate biosynthesis; dTDP-L-rhamnose biosynthesis.</text>
</comment>
<keyword evidence="9" id="KW-1185">Reference proteome</keyword>
<dbReference type="GO" id="GO:0008830">
    <property type="term" value="F:dTDP-4-dehydrorhamnose 3,5-epimerase activity"/>
    <property type="evidence" value="ECO:0007669"/>
    <property type="project" value="UniProtKB-UniRule"/>
</dbReference>
<dbReference type="HOGENOM" id="CLU_090940_1_1_6"/>
<dbReference type="InterPro" id="IPR000888">
    <property type="entry name" value="RmlC-like"/>
</dbReference>
<evidence type="ECO:0000256" key="1">
    <source>
        <dbReference type="ARBA" id="ARBA00001298"/>
    </source>
</evidence>
<comment type="catalytic activity">
    <reaction evidence="1 7">
        <text>dTDP-4-dehydro-6-deoxy-alpha-D-glucose = dTDP-4-dehydro-beta-L-rhamnose</text>
        <dbReference type="Rhea" id="RHEA:16969"/>
        <dbReference type="ChEBI" id="CHEBI:57649"/>
        <dbReference type="ChEBI" id="CHEBI:62830"/>
        <dbReference type="EC" id="5.1.3.13"/>
    </reaction>
</comment>
<dbReference type="Pfam" id="PF00908">
    <property type="entry name" value="dTDP_sugar_isom"/>
    <property type="match status" value="1"/>
</dbReference>
<comment type="function">
    <text evidence="2 7">Catalyzes the epimerization of the C3' and C5'positions of dTDP-6-deoxy-D-xylo-4-hexulose, forming dTDP-6-deoxy-L-lyxo-4-hexulose.</text>
</comment>
<dbReference type="PANTHER" id="PTHR21047">
    <property type="entry name" value="DTDP-6-DEOXY-D-GLUCOSE-3,5 EPIMERASE"/>
    <property type="match status" value="1"/>
</dbReference>
<dbReference type="AlphaFoldDB" id="E8LLU2"/>
<keyword evidence="7 8" id="KW-0413">Isomerase</keyword>
<dbReference type="GO" id="GO:0005829">
    <property type="term" value="C:cytosol"/>
    <property type="evidence" value="ECO:0007669"/>
    <property type="project" value="TreeGrafter"/>
</dbReference>
<dbReference type="Proteomes" id="UP000018458">
    <property type="component" value="Unassembled WGS sequence"/>
</dbReference>
<dbReference type="InterPro" id="IPR014710">
    <property type="entry name" value="RmlC-like_jellyroll"/>
</dbReference>
<dbReference type="STRING" id="762983.HMPREF9444_01715"/>
<dbReference type="EMBL" id="AEVO01000115">
    <property type="protein sequence ID" value="EFY06512.1"/>
    <property type="molecule type" value="Genomic_DNA"/>
</dbReference>
<evidence type="ECO:0000256" key="4">
    <source>
        <dbReference type="ARBA" id="ARBA00019595"/>
    </source>
</evidence>
<dbReference type="GO" id="GO:0000271">
    <property type="term" value="P:polysaccharide biosynthetic process"/>
    <property type="evidence" value="ECO:0007669"/>
    <property type="project" value="TreeGrafter"/>
</dbReference>
<feature type="active site" description="Proton acceptor" evidence="5">
    <location>
        <position position="62"/>
    </location>
</feature>
<evidence type="ECO:0000256" key="6">
    <source>
        <dbReference type="PIRSR" id="PIRSR600888-3"/>
    </source>
</evidence>
<evidence type="ECO:0000313" key="8">
    <source>
        <dbReference type="EMBL" id="EFY06512.1"/>
    </source>
</evidence>
<dbReference type="RefSeq" id="WP_009143880.1">
    <property type="nucleotide sequence ID" value="NZ_GL831046.1"/>
</dbReference>
<feature type="active site" description="Proton donor" evidence="5">
    <location>
        <position position="131"/>
    </location>
</feature>